<evidence type="ECO:0000313" key="2">
    <source>
        <dbReference type="EMBL" id="POM60171.1"/>
    </source>
</evidence>
<evidence type="ECO:0008006" key="4">
    <source>
        <dbReference type="Google" id="ProtNLM"/>
    </source>
</evidence>
<gene>
    <name evidence="2" type="ORF">PHPALM_31005</name>
</gene>
<accession>A0A2P4X3P5</accession>
<comment type="caution">
    <text evidence="2">The sequence shown here is derived from an EMBL/GenBank/DDBJ whole genome shotgun (WGS) entry which is preliminary data.</text>
</comment>
<dbReference type="OrthoDB" id="103515at2759"/>
<organism evidence="2 3">
    <name type="scientific">Phytophthora palmivora</name>
    <dbReference type="NCBI Taxonomy" id="4796"/>
    <lineage>
        <taxon>Eukaryota</taxon>
        <taxon>Sar</taxon>
        <taxon>Stramenopiles</taxon>
        <taxon>Oomycota</taxon>
        <taxon>Peronosporomycetes</taxon>
        <taxon>Peronosporales</taxon>
        <taxon>Peronosporaceae</taxon>
        <taxon>Phytophthora</taxon>
    </lineage>
</organism>
<evidence type="ECO:0000313" key="3">
    <source>
        <dbReference type="Proteomes" id="UP000237271"/>
    </source>
</evidence>
<feature type="chain" id="PRO_5015196769" description="RxLR effector" evidence="1">
    <location>
        <begin position="22"/>
        <end position="64"/>
    </location>
</feature>
<dbReference type="EMBL" id="NCKW01016925">
    <property type="protein sequence ID" value="POM60171.1"/>
    <property type="molecule type" value="Genomic_DNA"/>
</dbReference>
<sequence>MQGLFALAFVLLNSWLGGTEAADAAHASNRVFSGGYVVEKNCNDCTNGPTMHTLLKHTDNNNNN</sequence>
<proteinExistence type="predicted"/>
<dbReference type="Proteomes" id="UP000237271">
    <property type="component" value="Unassembled WGS sequence"/>
</dbReference>
<keyword evidence="1" id="KW-0732">Signal</keyword>
<name>A0A2P4X3P5_9STRA</name>
<keyword evidence="3" id="KW-1185">Reference proteome</keyword>
<evidence type="ECO:0000256" key="1">
    <source>
        <dbReference type="SAM" id="SignalP"/>
    </source>
</evidence>
<reference evidence="2 3" key="1">
    <citation type="journal article" date="2017" name="Genome Biol. Evol.">
        <title>Phytophthora megakarya and P. palmivora, closely related causal agents of cacao black pod rot, underwent increases in genome sizes and gene numbers by different mechanisms.</title>
        <authorList>
            <person name="Ali S.S."/>
            <person name="Shao J."/>
            <person name="Lary D.J."/>
            <person name="Kronmiller B."/>
            <person name="Shen D."/>
            <person name="Strem M.D."/>
            <person name="Amoako-Attah I."/>
            <person name="Akrofi A.Y."/>
            <person name="Begoude B.A."/>
            <person name="Ten Hoopen G.M."/>
            <person name="Coulibaly K."/>
            <person name="Kebe B.I."/>
            <person name="Melnick R.L."/>
            <person name="Guiltinan M.J."/>
            <person name="Tyler B.M."/>
            <person name="Meinhardt L.W."/>
            <person name="Bailey B.A."/>
        </authorList>
    </citation>
    <scope>NUCLEOTIDE SEQUENCE [LARGE SCALE GENOMIC DNA]</scope>
    <source>
        <strain evidence="3">sbr112.9</strain>
    </source>
</reference>
<dbReference type="AlphaFoldDB" id="A0A2P4X3P5"/>
<protein>
    <recommendedName>
        <fullName evidence="4">RxLR effector</fullName>
    </recommendedName>
</protein>
<feature type="signal peptide" evidence="1">
    <location>
        <begin position="1"/>
        <end position="21"/>
    </location>
</feature>